<comment type="caution">
    <text evidence="1">The sequence shown here is derived from an EMBL/GenBank/DDBJ whole genome shotgun (WGS) entry which is preliminary data.</text>
</comment>
<keyword evidence="2" id="KW-1185">Reference proteome</keyword>
<evidence type="ECO:0000313" key="1">
    <source>
        <dbReference type="EMBL" id="MEF3832446.1"/>
    </source>
</evidence>
<protein>
    <submittedName>
        <fullName evidence="1">DUF1272 domain-containing protein</fullName>
    </submittedName>
</protein>
<dbReference type="EMBL" id="JAODOP010000004">
    <property type="protein sequence ID" value="MEF3832446.1"/>
    <property type="molecule type" value="Genomic_DNA"/>
</dbReference>
<accession>A0ABU7XP03</accession>
<gene>
    <name evidence="1" type="ORF">N1F79_04840</name>
</gene>
<dbReference type="RefSeq" id="WP_303304824.1">
    <property type="nucleotide sequence ID" value="NZ_JAODOP010000004.1"/>
</dbReference>
<proteinExistence type="predicted"/>
<dbReference type="Pfam" id="PF06906">
    <property type="entry name" value="DUF1272"/>
    <property type="match status" value="1"/>
</dbReference>
<dbReference type="InterPro" id="IPR010696">
    <property type="entry name" value="DUF1272"/>
</dbReference>
<dbReference type="Proteomes" id="UP001337305">
    <property type="component" value="Unassembled WGS sequence"/>
</dbReference>
<sequence length="43" mass="4971">MLEKIPTCRICNKSLPFDSQEEMICTFCKECVETTLQQACLNK</sequence>
<organism evidence="1 2">
    <name type="scientific">Flavivirga spongiicola</name>
    <dbReference type="NCBI Taxonomy" id="421621"/>
    <lineage>
        <taxon>Bacteria</taxon>
        <taxon>Pseudomonadati</taxon>
        <taxon>Bacteroidota</taxon>
        <taxon>Flavobacteriia</taxon>
        <taxon>Flavobacteriales</taxon>
        <taxon>Flavobacteriaceae</taxon>
        <taxon>Flavivirga</taxon>
    </lineage>
</organism>
<name>A0ABU7XP03_9FLAO</name>
<reference evidence="1 2" key="1">
    <citation type="submission" date="2022-09" db="EMBL/GenBank/DDBJ databases">
        <title>Genome sequencing of Flavivirga sp. MEBiC05379.</title>
        <authorList>
            <person name="Oh H.-M."/>
            <person name="Kwon K.K."/>
            <person name="Park M.J."/>
            <person name="Yang S.-H."/>
        </authorList>
    </citation>
    <scope>NUCLEOTIDE SEQUENCE [LARGE SCALE GENOMIC DNA]</scope>
    <source>
        <strain evidence="1 2">MEBiC05379</strain>
    </source>
</reference>
<evidence type="ECO:0000313" key="2">
    <source>
        <dbReference type="Proteomes" id="UP001337305"/>
    </source>
</evidence>